<feature type="region of interest" description="Disordered" evidence="1">
    <location>
        <begin position="1"/>
        <end position="50"/>
    </location>
</feature>
<evidence type="ECO:0000256" key="1">
    <source>
        <dbReference type="SAM" id="MobiDB-lite"/>
    </source>
</evidence>
<sequence length="307" mass="33855">MASFNGVMHNLDSPHITRRPLAIQQGGHEENEDENLRSTQSSEIPDSMPRNTVAIAEFSSPTRLLEHYLGQFESPSEFHIAASDEPIEAGSQSLASTNLRRGSPSGSISHLNTSVSCPENIVPCTPPPCKRRKARHERSDQIDRCRNKGPELSSFLSIIEETPEIITETIIPQCSNSNLSTVEETLAIINETLIAESSVGNESTVVETPATISDSIIPESSYSPLHAHPVGQDNEDKRQGHQQSDIAPKTHIPDLSSYDRVVVVDFLPQHVYTYESLRVFAPTHQSVARKTPHQIPKQPSSRLCSRS</sequence>
<feature type="region of interest" description="Disordered" evidence="1">
    <location>
        <begin position="216"/>
        <end position="252"/>
    </location>
</feature>
<dbReference type="EMBL" id="CAUWAG010000004">
    <property type="protein sequence ID" value="CAJ2502470.1"/>
    <property type="molecule type" value="Genomic_DNA"/>
</dbReference>
<reference evidence="2" key="1">
    <citation type="submission" date="2023-10" db="EMBL/GenBank/DDBJ databases">
        <authorList>
            <person name="Hackl T."/>
        </authorList>
    </citation>
    <scope>NUCLEOTIDE SEQUENCE</scope>
</reference>
<protein>
    <submittedName>
        <fullName evidence="2">Uu.00g098640.m01.CDS01</fullName>
    </submittedName>
</protein>
<feature type="compositionally biased region" description="Polar residues" evidence="1">
    <location>
        <begin position="297"/>
        <end position="307"/>
    </location>
</feature>
<proteinExistence type="predicted"/>
<evidence type="ECO:0000313" key="2">
    <source>
        <dbReference type="EMBL" id="CAJ2502470.1"/>
    </source>
</evidence>
<dbReference type="AlphaFoldDB" id="A0AAI8YF51"/>
<evidence type="ECO:0000313" key="3">
    <source>
        <dbReference type="Proteomes" id="UP001295740"/>
    </source>
</evidence>
<gene>
    <name evidence="2" type="ORF">KHLLAP_LOCUS2938</name>
</gene>
<comment type="caution">
    <text evidence="2">The sequence shown here is derived from an EMBL/GenBank/DDBJ whole genome shotgun (WGS) entry which is preliminary data.</text>
</comment>
<feature type="region of interest" description="Disordered" evidence="1">
    <location>
        <begin position="286"/>
        <end position="307"/>
    </location>
</feature>
<name>A0AAI8YF51_9PEZI</name>
<dbReference type="Proteomes" id="UP001295740">
    <property type="component" value="Unassembled WGS sequence"/>
</dbReference>
<organism evidence="2 3">
    <name type="scientific">Anthostomella pinea</name>
    <dbReference type="NCBI Taxonomy" id="933095"/>
    <lineage>
        <taxon>Eukaryota</taxon>
        <taxon>Fungi</taxon>
        <taxon>Dikarya</taxon>
        <taxon>Ascomycota</taxon>
        <taxon>Pezizomycotina</taxon>
        <taxon>Sordariomycetes</taxon>
        <taxon>Xylariomycetidae</taxon>
        <taxon>Xylariales</taxon>
        <taxon>Xylariaceae</taxon>
        <taxon>Anthostomella</taxon>
    </lineage>
</organism>
<keyword evidence="3" id="KW-1185">Reference proteome</keyword>
<accession>A0AAI8YF51</accession>